<evidence type="ECO:0000313" key="3">
    <source>
        <dbReference type="Proteomes" id="UP001597369"/>
    </source>
</evidence>
<dbReference type="Pfam" id="PF00480">
    <property type="entry name" value="ROK"/>
    <property type="match status" value="1"/>
</dbReference>
<accession>A0ABW4WSX1</accession>
<dbReference type="PANTHER" id="PTHR18964">
    <property type="entry name" value="ROK (REPRESSOR, ORF, KINASE) FAMILY"/>
    <property type="match status" value="1"/>
</dbReference>
<dbReference type="Proteomes" id="UP001597369">
    <property type="component" value="Unassembled WGS sequence"/>
</dbReference>
<proteinExistence type="inferred from homology"/>
<dbReference type="SUPFAM" id="SSF53067">
    <property type="entry name" value="Actin-like ATPase domain"/>
    <property type="match status" value="1"/>
</dbReference>
<comment type="similarity">
    <text evidence="1">Belongs to the ROK (NagC/XylR) family.</text>
</comment>
<dbReference type="InterPro" id="IPR043129">
    <property type="entry name" value="ATPase_NBD"/>
</dbReference>
<name>A0ABW4WSX1_9BACT</name>
<dbReference type="CDD" id="cd23763">
    <property type="entry name" value="ASKHA_ATPase_ROK"/>
    <property type="match status" value="1"/>
</dbReference>
<reference evidence="3" key="1">
    <citation type="journal article" date="2019" name="Int. J. Syst. Evol. Microbiol.">
        <title>The Global Catalogue of Microorganisms (GCM) 10K type strain sequencing project: providing services to taxonomists for standard genome sequencing and annotation.</title>
        <authorList>
            <consortium name="The Broad Institute Genomics Platform"/>
            <consortium name="The Broad Institute Genome Sequencing Center for Infectious Disease"/>
            <person name="Wu L."/>
            <person name="Ma J."/>
        </authorList>
    </citation>
    <scope>NUCLEOTIDE SEQUENCE [LARGE SCALE GENOMIC DNA]</scope>
    <source>
        <strain evidence="3">JCM 16545</strain>
    </source>
</reference>
<dbReference type="Gene3D" id="3.30.420.40">
    <property type="match status" value="2"/>
</dbReference>
<comment type="caution">
    <text evidence="2">The sequence shown here is derived from an EMBL/GenBank/DDBJ whole genome shotgun (WGS) entry which is preliminary data.</text>
</comment>
<evidence type="ECO:0000313" key="2">
    <source>
        <dbReference type="EMBL" id="MFD2065798.1"/>
    </source>
</evidence>
<protein>
    <submittedName>
        <fullName evidence="2">ROK family protein</fullName>
    </submittedName>
</protein>
<sequence>MQQSQKIVGIDIGATKTHIGIVQEGDVISEIKLTTSAYAPKEQIVGEIISGIEQLFDTDTLGIGIGVPGLVDEKNGVVCGVQNIPSWKEVHLKKYLEEHFQKPVYITNDANSFVLGEKIYGKAKDLKNIVGITLGTGFGTGIIINNSLYSGTLSCAGEFGGVPYLDQTIEDYCSGKFFLNKCGMPGKKVQLLAKDGNQQALEVLHQFGYHLGNAIKVILYALSPEAIFLGGSVSKCYPFFEKTMRESIATFPFKLVTDQLIVEPSGIDKAAILGAAALFKMKSENNSKLQKTLL</sequence>
<dbReference type="PANTHER" id="PTHR18964:SF149">
    <property type="entry name" value="BIFUNCTIONAL UDP-N-ACETYLGLUCOSAMINE 2-EPIMERASE_N-ACETYLMANNOSAMINE KINASE"/>
    <property type="match status" value="1"/>
</dbReference>
<dbReference type="InterPro" id="IPR000600">
    <property type="entry name" value="ROK"/>
</dbReference>
<dbReference type="RefSeq" id="WP_229962564.1">
    <property type="nucleotide sequence ID" value="NZ_JAJJWI010000026.1"/>
</dbReference>
<evidence type="ECO:0000256" key="1">
    <source>
        <dbReference type="ARBA" id="ARBA00006479"/>
    </source>
</evidence>
<gene>
    <name evidence="2" type="ORF">ACFSKU_02810</name>
</gene>
<organism evidence="2 3">
    <name type="scientific">Pontibacter silvestris</name>
    <dbReference type="NCBI Taxonomy" id="2305183"/>
    <lineage>
        <taxon>Bacteria</taxon>
        <taxon>Pseudomonadati</taxon>
        <taxon>Bacteroidota</taxon>
        <taxon>Cytophagia</taxon>
        <taxon>Cytophagales</taxon>
        <taxon>Hymenobacteraceae</taxon>
        <taxon>Pontibacter</taxon>
    </lineage>
</organism>
<dbReference type="EMBL" id="JBHUHV010000009">
    <property type="protein sequence ID" value="MFD2065798.1"/>
    <property type="molecule type" value="Genomic_DNA"/>
</dbReference>
<keyword evidence="3" id="KW-1185">Reference proteome</keyword>